<dbReference type="AlphaFoldDB" id="A0A6F9DI80"/>
<feature type="compositionally biased region" description="Low complexity" evidence="1">
    <location>
        <begin position="164"/>
        <end position="173"/>
    </location>
</feature>
<feature type="region of interest" description="Disordered" evidence="1">
    <location>
        <begin position="153"/>
        <end position="203"/>
    </location>
</feature>
<name>A0A6F9DI80_9ASCI</name>
<feature type="compositionally biased region" description="Basic and acidic residues" evidence="1">
    <location>
        <begin position="1"/>
        <end position="10"/>
    </location>
</feature>
<sequence>MSLEPLKGESNETTQKASTGFEDIEDDSESLNSTAVDGDERRIFISDESFTKQPLPTEFSTPDPKNGKTTPEKETTKVHDITEEELLEQQSLKEGERQPEDINNSSEEIRDAFSVSRTDLSARIQQSDSVTGLPSDDNKPTDLTQVQRHITLAELHRSNDRESVTSQSSTSSSLRRQGNGMGGGQSKGPDRTVPRNIMSEEPNDLLQNRKKVSQSEVTGNCRPWSDHVYYKLFMDTEGRNATLMVLKCEITYVDVFTDEEHSLYKSRFIGGKSEGVAQLFVFDLMKANWEEKIPKSQAIELNVDIVMSSSPIHFCSETLLNLIQLEKTYLKHRNFDGQLNVVIRFAHSYGWDVKDDAIRERVHAGLRNLFREGVNLEVMSADIIMEEMRVDGILATDDELVKHYVSRRHAWSSPPIKTSKFHGSARSAEASMRPQPTNKLSPRVRRASISSSSSEEDFECLAEDDMYHVFLLDKLDQILANQYPSKRPAKPKSARRDKRPQQQTKVGRLRLW</sequence>
<feature type="region of interest" description="Disordered" evidence="1">
    <location>
        <begin position="416"/>
        <end position="450"/>
    </location>
</feature>
<organism evidence="2">
    <name type="scientific">Phallusia mammillata</name>
    <dbReference type="NCBI Taxonomy" id="59560"/>
    <lineage>
        <taxon>Eukaryota</taxon>
        <taxon>Metazoa</taxon>
        <taxon>Chordata</taxon>
        <taxon>Tunicata</taxon>
        <taxon>Ascidiacea</taxon>
        <taxon>Phlebobranchia</taxon>
        <taxon>Ascidiidae</taxon>
        <taxon>Phallusia</taxon>
    </lineage>
</organism>
<feature type="compositionally biased region" description="Basic and acidic residues" evidence="1">
    <location>
        <begin position="154"/>
        <end position="163"/>
    </location>
</feature>
<feature type="compositionally biased region" description="Basic residues" evidence="1">
    <location>
        <begin position="487"/>
        <end position="498"/>
    </location>
</feature>
<feature type="region of interest" description="Disordered" evidence="1">
    <location>
        <begin position="482"/>
        <end position="512"/>
    </location>
</feature>
<protein>
    <submittedName>
        <fullName evidence="2">Uncharacterized protein LOC100184135</fullName>
    </submittedName>
</protein>
<dbReference type="Gene3D" id="3.40.140.10">
    <property type="entry name" value="Cytidine Deaminase, domain 2"/>
    <property type="match status" value="1"/>
</dbReference>
<feature type="compositionally biased region" description="Polar residues" evidence="1">
    <location>
        <begin position="51"/>
        <end position="60"/>
    </location>
</feature>
<accession>A0A6F9DI80</accession>
<feature type="compositionally biased region" description="Basic and acidic residues" evidence="1">
    <location>
        <begin position="91"/>
        <end position="100"/>
    </location>
</feature>
<feature type="compositionally biased region" description="Polar residues" evidence="1">
    <location>
        <begin position="115"/>
        <end position="132"/>
    </location>
</feature>
<reference evidence="2" key="1">
    <citation type="submission" date="2020-04" db="EMBL/GenBank/DDBJ databases">
        <authorList>
            <person name="Neveu A P."/>
        </authorList>
    </citation>
    <scope>NUCLEOTIDE SEQUENCE</scope>
    <source>
        <tissue evidence="2">Whole embryo</tissue>
    </source>
</reference>
<gene>
    <name evidence="2" type="primary">LOC100184135</name>
</gene>
<dbReference type="EMBL" id="LR786987">
    <property type="protein sequence ID" value="CAB3262849.1"/>
    <property type="molecule type" value="mRNA"/>
</dbReference>
<feature type="region of interest" description="Disordered" evidence="1">
    <location>
        <begin position="1"/>
        <end position="141"/>
    </location>
</feature>
<evidence type="ECO:0000256" key="1">
    <source>
        <dbReference type="SAM" id="MobiDB-lite"/>
    </source>
</evidence>
<evidence type="ECO:0000313" key="2">
    <source>
        <dbReference type="EMBL" id="CAB3262849.1"/>
    </source>
</evidence>
<feature type="compositionally biased region" description="Basic and acidic residues" evidence="1">
    <location>
        <begin position="70"/>
        <end position="81"/>
    </location>
</feature>
<proteinExistence type="evidence at transcript level"/>